<organism evidence="1 2">
    <name type="scientific">Naganishia friedmannii</name>
    <dbReference type="NCBI Taxonomy" id="89922"/>
    <lineage>
        <taxon>Eukaryota</taxon>
        <taxon>Fungi</taxon>
        <taxon>Dikarya</taxon>
        <taxon>Basidiomycota</taxon>
        <taxon>Agaricomycotina</taxon>
        <taxon>Tremellomycetes</taxon>
        <taxon>Filobasidiales</taxon>
        <taxon>Filobasidiaceae</taxon>
        <taxon>Naganishia</taxon>
    </lineage>
</organism>
<keyword evidence="2" id="KW-1185">Reference proteome</keyword>
<dbReference type="Proteomes" id="UP001227268">
    <property type="component" value="Unassembled WGS sequence"/>
</dbReference>
<protein>
    <submittedName>
        <fullName evidence="1">Uncharacterized protein</fullName>
    </submittedName>
</protein>
<evidence type="ECO:0000313" key="2">
    <source>
        <dbReference type="Proteomes" id="UP001227268"/>
    </source>
</evidence>
<proteinExistence type="predicted"/>
<gene>
    <name evidence="1" type="ORF">QFC21_001973</name>
</gene>
<evidence type="ECO:0000313" key="1">
    <source>
        <dbReference type="EMBL" id="KAJ9104477.1"/>
    </source>
</evidence>
<sequence length="149" mass="16293">MVSSHGIGEMSGRARTIDRLVQSVVTNQMCSDGIAIEAQQQRRQVPSLPSSSSPLTANIPNLIPGKRESARESAAAPADQVPNRRRFLNSWEVRRGFLEGIENFSAALNVRRYALLAKNFGKSDGKGVTNEPQGKAERNFGTLLVHVHN</sequence>
<name>A0ACC2W1F6_9TREE</name>
<accession>A0ACC2W1F6</accession>
<comment type="caution">
    <text evidence="1">The sequence shown here is derived from an EMBL/GenBank/DDBJ whole genome shotgun (WGS) entry which is preliminary data.</text>
</comment>
<reference evidence="1" key="1">
    <citation type="submission" date="2023-04" db="EMBL/GenBank/DDBJ databases">
        <title>Draft Genome sequencing of Naganishia species isolated from polar environments using Oxford Nanopore Technology.</title>
        <authorList>
            <person name="Leo P."/>
            <person name="Venkateswaran K."/>
        </authorList>
    </citation>
    <scope>NUCLEOTIDE SEQUENCE</scope>
    <source>
        <strain evidence="1">MNA-CCFEE 5423</strain>
    </source>
</reference>
<dbReference type="EMBL" id="JASBWT010000005">
    <property type="protein sequence ID" value="KAJ9104477.1"/>
    <property type="molecule type" value="Genomic_DNA"/>
</dbReference>